<protein>
    <recommendedName>
        <fullName evidence="2">Histidine kinase/HSP90-like ATPase domain-containing protein</fullName>
    </recommendedName>
</protein>
<name>A0ABP5GLN7_9ACTN</name>
<dbReference type="RefSeq" id="WP_346070354.1">
    <property type="nucleotide sequence ID" value="NZ_BAAANQ010000003.1"/>
</dbReference>
<sequence>MTNPVQVTYGMNVYGQSLTACAVEVGRWRAVAGEIAFAWGGDRDTVELVRLGVSELITNVARHVENPRCYLRMTRIGWAVTVQLFDRSRRLPVIPSVPDGEAEGGRGLWMLREMADGFGCERTLRCAGKIVWFRCVLPEGGR</sequence>
<reference evidence="4" key="1">
    <citation type="journal article" date="2019" name="Int. J. Syst. Evol. Microbiol.">
        <title>The Global Catalogue of Microorganisms (GCM) 10K type strain sequencing project: providing services to taxonomists for standard genome sequencing and annotation.</title>
        <authorList>
            <consortium name="The Broad Institute Genomics Platform"/>
            <consortium name="The Broad Institute Genome Sequencing Center for Infectious Disease"/>
            <person name="Wu L."/>
            <person name="Ma J."/>
        </authorList>
    </citation>
    <scope>NUCLEOTIDE SEQUENCE [LARGE SCALE GENOMIC DNA]</scope>
    <source>
        <strain evidence="4">JCM 14549</strain>
    </source>
</reference>
<keyword evidence="1" id="KW-0723">Serine/threonine-protein kinase</keyword>
<accession>A0ABP5GLN7</accession>
<dbReference type="CDD" id="cd16936">
    <property type="entry name" value="HATPase_RsbW-like"/>
    <property type="match status" value="1"/>
</dbReference>
<evidence type="ECO:0000259" key="2">
    <source>
        <dbReference type="Pfam" id="PF13581"/>
    </source>
</evidence>
<evidence type="ECO:0000313" key="4">
    <source>
        <dbReference type="Proteomes" id="UP001403094"/>
    </source>
</evidence>
<organism evidence="3 4">
    <name type="scientific">Streptomyces cheonanensis</name>
    <dbReference type="NCBI Taxonomy" id="312720"/>
    <lineage>
        <taxon>Bacteria</taxon>
        <taxon>Bacillati</taxon>
        <taxon>Actinomycetota</taxon>
        <taxon>Actinomycetes</taxon>
        <taxon>Kitasatosporales</taxon>
        <taxon>Streptomycetaceae</taxon>
        <taxon>Streptomyces</taxon>
    </lineage>
</organism>
<proteinExistence type="predicted"/>
<keyword evidence="1" id="KW-0418">Kinase</keyword>
<dbReference type="InterPro" id="IPR036890">
    <property type="entry name" value="HATPase_C_sf"/>
</dbReference>
<dbReference type="EMBL" id="BAAANQ010000003">
    <property type="protein sequence ID" value="GAA2050483.1"/>
    <property type="molecule type" value="Genomic_DNA"/>
</dbReference>
<comment type="caution">
    <text evidence="3">The sequence shown here is derived from an EMBL/GenBank/DDBJ whole genome shotgun (WGS) entry which is preliminary data.</text>
</comment>
<dbReference type="PANTHER" id="PTHR35526">
    <property type="entry name" value="ANTI-SIGMA-F FACTOR RSBW-RELATED"/>
    <property type="match status" value="1"/>
</dbReference>
<evidence type="ECO:0000313" key="3">
    <source>
        <dbReference type="EMBL" id="GAA2050483.1"/>
    </source>
</evidence>
<dbReference type="SUPFAM" id="SSF55874">
    <property type="entry name" value="ATPase domain of HSP90 chaperone/DNA topoisomerase II/histidine kinase"/>
    <property type="match status" value="1"/>
</dbReference>
<dbReference type="Pfam" id="PF13581">
    <property type="entry name" value="HATPase_c_2"/>
    <property type="match status" value="1"/>
</dbReference>
<keyword evidence="1" id="KW-0808">Transferase</keyword>
<dbReference type="Gene3D" id="3.30.565.10">
    <property type="entry name" value="Histidine kinase-like ATPase, C-terminal domain"/>
    <property type="match status" value="1"/>
</dbReference>
<dbReference type="PANTHER" id="PTHR35526:SF3">
    <property type="entry name" value="ANTI-SIGMA-F FACTOR RSBW"/>
    <property type="match status" value="1"/>
</dbReference>
<gene>
    <name evidence="3" type="ORF">GCM10009757_22460</name>
</gene>
<dbReference type="InterPro" id="IPR003594">
    <property type="entry name" value="HATPase_dom"/>
</dbReference>
<keyword evidence="4" id="KW-1185">Reference proteome</keyword>
<dbReference type="InterPro" id="IPR050267">
    <property type="entry name" value="Anti-sigma-factor_SerPK"/>
</dbReference>
<evidence type="ECO:0000256" key="1">
    <source>
        <dbReference type="ARBA" id="ARBA00022527"/>
    </source>
</evidence>
<dbReference type="Proteomes" id="UP001403094">
    <property type="component" value="Unassembled WGS sequence"/>
</dbReference>
<feature type="domain" description="Histidine kinase/HSP90-like ATPase" evidence="2">
    <location>
        <begin position="24"/>
        <end position="134"/>
    </location>
</feature>